<evidence type="ECO:0008006" key="4">
    <source>
        <dbReference type="Google" id="ProtNLM"/>
    </source>
</evidence>
<feature type="region of interest" description="Disordered" evidence="1">
    <location>
        <begin position="1"/>
        <end position="22"/>
    </location>
</feature>
<name>A0ABR1RCD5_9PEZI</name>
<comment type="caution">
    <text evidence="2">The sequence shown here is derived from an EMBL/GenBank/DDBJ whole genome shotgun (WGS) entry which is preliminary data.</text>
</comment>
<organism evidence="2 3">
    <name type="scientific">Apiospora marii</name>
    <dbReference type="NCBI Taxonomy" id="335849"/>
    <lineage>
        <taxon>Eukaryota</taxon>
        <taxon>Fungi</taxon>
        <taxon>Dikarya</taxon>
        <taxon>Ascomycota</taxon>
        <taxon>Pezizomycotina</taxon>
        <taxon>Sordariomycetes</taxon>
        <taxon>Xylariomycetidae</taxon>
        <taxon>Amphisphaeriales</taxon>
        <taxon>Apiosporaceae</taxon>
        <taxon>Apiospora</taxon>
    </lineage>
</organism>
<keyword evidence="3" id="KW-1185">Reference proteome</keyword>
<dbReference type="EMBL" id="JAQQWI010000016">
    <property type="protein sequence ID" value="KAK8008261.1"/>
    <property type="molecule type" value="Genomic_DNA"/>
</dbReference>
<proteinExistence type="predicted"/>
<dbReference type="Proteomes" id="UP001396898">
    <property type="component" value="Unassembled WGS sequence"/>
</dbReference>
<feature type="compositionally biased region" description="Polar residues" evidence="1">
    <location>
        <begin position="142"/>
        <end position="151"/>
    </location>
</feature>
<feature type="compositionally biased region" description="Acidic residues" evidence="1">
    <location>
        <begin position="101"/>
        <end position="112"/>
    </location>
</feature>
<feature type="compositionally biased region" description="Low complexity" evidence="1">
    <location>
        <begin position="194"/>
        <end position="209"/>
    </location>
</feature>
<evidence type="ECO:0000313" key="3">
    <source>
        <dbReference type="Proteomes" id="UP001396898"/>
    </source>
</evidence>
<sequence>MADDNNKNDKPSKGDEGDEKPIIMNHIKKLHIEEIRFHHPDGPNAEQWATIARNRGMSVSDAKQRWAELEAKFVEVTKDEVRTEAIPKRRKRTPKKVAPVLDDEDEEIDDEAPSLTLPRPSQRRPGTQNRLERVSRRPRGTRASTGMNTFVQAPPPGPDTAATRSAPKRKAAEETPTASKRRATAEEADDETGPASPSRRSPSPAESESFLALSPEEVDEMRERLARAAPMSAVYSEWWLMEARRKWYLEHPGQYLPGEEPEQEG</sequence>
<feature type="region of interest" description="Disordered" evidence="1">
    <location>
        <begin position="85"/>
        <end position="216"/>
    </location>
</feature>
<protein>
    <recommendedName>
        <fullName evidence="4">MADF domain-containing protein</fullName>
    </recommendedName>
</protein>
<evidence type="ECO:0000313" key="2">
    <source>
        <dbReference type="EMBL" id="KAK8008261.1"/>
    </source>
</evidence>
<accession>A0ABR1RCD5</accession>
<evidence type="ECO:0000256" key="1">
    <source>
        <dbReference type="SAM" id="MobiDB-lite"/>
    </source>
</evidence>
<reference evidence="2 3" key="1">
    <citation type="submission" date="2023-01" db="EMBL/GenBank/DDBJ databases">
        <title>Analysis of 21 Apiospora genomes using comparative genomics revels a genus with tremendous synthesis potential of carbohydrate active enzymes and secondary metabolites.</title>
        <authorList>
            <person name="Sorensen T."/>
        </authorList>
    </citation>
    <scope>NUCLEOTIDE SEQUENCE [LARGE SCALE GENOMIC DNA]</scope>
    <source>
        <strain evidence="2 3">CBS 20057</strain>
    </source>
</reference>
<gene>
    <name evidence="2" type="ORF">PG991_010812</name>
</gene>
<feature type="compositionally biased region" description="Basic and acidic residues" evidence="1">
    <location>
        <begin position="1"/>
        <end position="21"/>
    </location>
</feature>